<proteinExistence type="predicted"/>
<name>A0ACC1JAI4_9FUNG</name>
<keyword evidence="1" id="KW-0648">Protein biosynthesis</keyword>
<protein>
    <submittedName>
        <fullName evidence="1">Transcription elongation factor spt5</fullName>
    </submittedName>
</protein>
<evidence type="ECO:0000313" key="1">
    <source>
        <dbReference type="EMBL" id="KAJ1944029.1"/>
    </source>
</evidence>
<keyword evidence="1" id="KW-0251">Elongation factor</keyword>
<keyword evidence="2" id="KW-1185">Reference proteome</keyword>
<comment type="caution">
    <text evidence="1">The sequence shown here is derived from an EMBL/GenBank/DDBJ whole genome shotgun (WGS) entry which is preliminary data.</text>
</comment>
<sequence length="889" mass="93622">MARCIPGKERDALLAAARRIFNWSGSKKLTGVLSVFCRDGLPGYIYVEARSNSDAQAALEGIAGVQAWKLTLVPIDDMVDVVRVKSHAPKINPSSWVRVRRGNYAGDLAQVVSVLESSDSVEVRLIPRLDYDAETRGSRNGVRPPQRLFSVDEARRSDPRGLSSRQNEILWRNDRFINGYLHKDMRLTSLQVENVQPTLEEIAKFAAGEADDGDEQAAIAALASQAAAASTMDGVDEANGLSAKDLLPGEQVEVVEGDLAGVVGVVRGIEGDDTVKIAPELGGLMRNGRTSVMSFPARQLRKRFRAGDHVKVLNGRHRNETGMVVGVADAVVTMYADVAKQEIRVLAKDLRVSNEIGSGTGGGKQGAMVGLDVHDLVFLEGNTVGVVLKVDRDTLTILDERSETRTVGQQSVRPARGGFERTGVDFNGNPMRRGDVVRETNGARRQGTVLQITRFVTFVLARDQTSAGGVFTVRTRQLEAVNARKNTLDPYATRNNRAGNDRGRGRGGSRGGRVGNLRGGRDPLIGKNVTANRGPYKGYMGIVKDATDMMCRVELHTNARIVNIEKEKLVVKLPSGEAIPALEFNNGPMGIGGGNSGGSRGPSNNDSSGGGYRSGGASSSNNAGGWGAPPRSTYNDTRQTPVATPGSSSYGSWDTGATNNSGAGGGGGWDTASTPSGNAGWNTGSTPSGSGGWDAVASTPSGNSGWDAVPTPGAGKWNTSATPSGSWGTPAPATPGGIPQTPGGPFPQTPGAGTPAARSYYDAPTPAASGGTGADNDGGFFGWATAGAVVQVLGQRGTVVDVSSERQTASIKLETGVMQSIDQTTAARFNPRPSRPQKGDRVIVVRGAHKGAVGKMVGKDGNDGFFQQDGAENWSVEPQRNMVPYNRNY</sequence>
<dbReference type="EMBL" id="JANBPW010001559">
    <property type="protein sequence ID" value="KAJ1944029.1"/>
    <property type="molecule type" value="Genomic_DNA"/>
</dbReference>
<evidence type="ECO:0000313" key="2">
    <source>
        <dbReference type="Proteomes" id="UP001150603"/>
    </source>
</evidence>
<gene>
    <name evidence="1" type="primary">SPT5_1</name>
    <name evidence="1" type="ORF">FBU59_002719</name>
</gene>
<reference evidence="1" key="1">
    <citation type="submission" date="2022-07" db="EMBL/GenBank/DDBJ databases">
        <title>Phylogenomic reconstructions and comparative analyses of Kickxellomycotina fungi.</title>
        <authorList>
            <person name="Reynolds N.K."/>
            <person name="Stajich J.E."/>
            <person name="Barry K."/>
            <person name="Grigoriev I.V."/>
            <person name="Crous P."/>
            <person name="Smith M.E."/>
        </authorList>
    </citation>
    <scope>NUCLEOTIDE SEQUENCE</scope>
    <source>
        <strain evidence="1">NRRL 5244</strain>
    </source>
</reference>
<accession>A0ACC1JAI4</accession>
<organism evidence="1 2">
    <name type="scientific">Linderina macrospora</name>
    <dbReference type="NCBI Taxonomy" id="4868"/>
    <lineage>
        <taxon>Eukaryota</taxon>
        <taxon>Fungi</taxon>
        <taxon>Fungi incertae sedis</taxon>
        <taxon>Zoopagomycota</taxon>
        <taxon>Kickxellomycotina</taxon>
        <taxon>Kickxellomycetes</taxon>
        <taxon>Kickxellales</taxon>
        <taxon>Kickxellaceae</taxon>
        <taxon>Linderina</taxon>
    </lineage>
</organism>
<dbReference type="Proteomes" id="UP001150603">
    <property type="component" value="Unassembled WGS sequence"/>
</dbReference>